<proteinExistence type="predicted"/>
<evidence type="ECO:0000259" key="8">
    <source>
        <dbReference type="PROSITE" id="PS50006"/>
    </source>
</evidence>
<dbReference type="PROSITE" id="PS50006">
    <property type="entry name" value="FHA_DOMAIN"/>
    <property type="match status" value="1"/>
</dbReference>
<feature type="region of interest" description="Disordered" evidence="7">
    <location>
        <begin position="1092"/>
        <end position="1658"/>
    </location>
</feature>
<evidence type="ECO:0000256" key="3">
    <source>
        <dbReference type="ARBA" id="ARBA00022553"/>
    </source>
</evidence>
<organism evidence="9 10">
    <name type="scientific">Elysia chlorotica</name>
    <name type="common">Eastern emerald elysia</name>
    <name type="synonym">Sea slug</name>
    <dbReference type="NCBI Taxonomy" id="188477"/>
    <lineage>
        <taxon>Eukaryota</taxon>
        <taxon>Metazoa</taxon>
        <taxon>Spiralia</taxon>
        <taxon>Lophotrochozoa</taxon>
        <taxon>Mollusca</taxon>
        <taxon>Gastropoda</taxon>
        <taxon>Heterobranchia</taxon>
        <taxon>Euthyneura</taxon>
        <taxon>Panpulmonata</taxon>
        <taxon>Sacoglossa</taxon>
        <taxon>Placobranchoidea</taxon>
        <taxon>Plakobranchidae</taxon>
        <taxon>Elysia</taxon>
    </lineage>
</organism>
<evidence type="ECO:0000256" key="2">
    <source>
        <dbReference type="ARBA" id="ARBA00022499"/>
    </source>
</evidence>
<comment type="caution">
    <text evidence="9">The sequence shown here is derived from an EMBL/GenBank/DDBJ whole genome shotgun (WGS) entry which is preliminary data.</text>
</comment>
<feature type="compositionally biased region" description="Low complexity" evidence="7">
    <location>
        <begin position="109"/>
        <end position="134"/>
    </location>
</feature>
<feature type="compositionally biased region" description="Polar residues" evidence="7">
    <location>
        <begin position="176"/>
        <end position="187"/>
    </location>
</feature>
<dbReference type="InterPro" id="IPR008984">
    <property type="entry name" value="SMAD_FHA_dom_sf"/>
</dbReference>
<dbReference type="SUPFAM" id="SSF49879">
    <property type="entry name" value="SMAD/FHA domain"/>
    <property type="match status" value="1"/>
</dbReference>
<feature type="compositionally biased region" description="Polar residues" evidence="7">
    <location>
        <begin position="274"/>
        <end position="290"/>
    </location>
</feature>
<gene>
    <name evidence="9" type="ORF">EGW08_019680</name>
</gene>
<accession>A0A433STF8</accession>
<feature type="compositionally biased region" description="Low complexity" evidence="7">
    <location>
        <begin position="1606"/>
        <end position="1627"/>
    </location>
</feature>
<dbReference type="GO" id="GO:0007088">
    <property type="term" value="P:regulation of mitotic nuclear division"/>
    <property type="evidence" value="ECO:0007669"/>
    <property type="project" value="TreeGrafter"/>
</dbReference>
<feature type="region of interest" description="Disordered" evidence="7">
    <location>
        <begin position="987"/>
        <end position="1021"/>
    </location>
</feature>
<feature type="compositionally biased region" description="Polar residues" evidence="7">
    <location>
        <begin position="232"/>
        <end position="248"/>
    </location>
</feature>
<feature type="region of interest" description="Disordered" evidence="7">
    <location>
        <begin position="665"/>
        <end position="735"/>
    </location>
</feature>
<dbReference type="InterPro" id="IPR029334">
    <property type="entry name" value="PP1-bd"/>
</dbReference>
<sequence>MHQHGKIVVIKRNGSDGAHFPLTAACCLFGRGLDSDIRIQLPNVDNEQCQIEVDSKGQIFMRNIGQSTATLLNDKLLPNSLVVLSHGDIITIVDRKFRFELSPTSQFYPGKSPSKNSKSPGSSKSPGGKVSASGTKSPKAGKETTPIKILSPRTDNVPSSSKSPKKLSETPMGGINKNNSATPTAHQSPKKSGVGAPDFLFGLSPTSFYNASFTPRALKKLGDEQAAKGLLNASNKKQSPGQRPSSSPFPKGHGDLRKSISDLRRRSTVLFEENLSQSPNETNTKEATPQESRKRKSPEFHLPSAKRKRVSFGPKLSPEHFDKQLPPKTPVKKGATPTTKSNRKSLLKKKSPKITSPKVVTPKQVTPLKSASLEGTPRVASPKGTPRAGSPKGTPRAVSPKGTPKQATPRAVSPKGTPKQATPRAASPKGTPRAVSPKGTPKQATPRAASPKGTPRAVSPKGTPKQATPRAASPKGTPKQATPRAASPKGTPKQATPRATLPQGSSKQATPRVVSPKGTPKQTTPNSTRKALSGKKATPKHASPRTASPKRTPKADLIETPKSSKKKLGSPVIVGGMNDSLLFSQDLFSQANALTPKPSAGKETKEVKTVSPLGLKRLMKTPKEKQVRISAVSPVGLTRLVKTPKIKKVRQASVSPTGIKRLVQTPKDKRSRAASVSPAGLKRLVQTPKEKMARSKSVSPSGIERLVKSPKVKRAGRPSVSPTGLKRLMKTPKGKQAVQTSLTGLKEMMKTPKAYMANDLNLSGVTDMLQTPATSVEGSSGAFSKIKPSSTPKHHKVAKMIDTPRPQIKANWKLVSNSPKEVFLSPKAKTPKSTGKKNRSGKKATPKSPLKLATMSPGSKKKMLSKFKSPSEKIIAPPQDINKVVALRAIHGHGVTPMLSQLNRKSSSAKKPMIKSWSDIVKGGKPAPKLVAPAHRPVIIKKAAPSAFPMKRAGKTPKTPRALARALAPSTGHAASPATILVGKKALGRGRPKTPAPLPKKGRKKSMSKFLQTSPDNTSFTGVSEMLQTPKSGANDSALYADIPDTPNGPNEMFVSPMSTKKIQRKSMNLVGVRNLFKGRKSQPEAHLTGIKDLLAEPKEPRGVSSPSGLARLFETPEAKGASSPRKETSAKKAITALLAQSPTPRESTDSTEVTSPKTARGKRPMATEPESSSPQKKAKIQSPVAVQGSASKSKVSPLPVKTRTRKGKTPAKSAALAQVESFSPKQLPSKTSTRGSRRQAAPSPKLPPTKTAVRGGRRAVVSPKQSPKQINKNVLSPTVTDNSLAPKSPPAKRGRRGQKLLSPKPSPAKATARGKRAKVAPSSNIIPVQEMKEQGLQEPSQPDSATHGGKGQSITSPKPSPVKTQTRGRRGKTIPSPKISPVKAKGRVRKTRAVPPPMPTPAKEVVFNEKETVVGSIPTEVALPLKPSPAKAPTRGRRVQAAPSPKPSPAKAPTRGRKAAPSPKPSPAKAPTRGRKAAPSPKPSPAKAPTRGRRGQAAPSPKPSPAKAPTRGRRGQAAPSPKPSPAKAPTRGRRGQAAPSPKPSPAKAPTRGRKAAPSPKPSPAPVISKGATKRKAEPAVKTSPKKAKVAPEAPTKTRTSRVAKKVASPAVSKKAAKKVASPAASKKTAKPGKSKIVSSPKSAKPSPVATRRVTRRK</sequence>
<dbReference type="Pfam" id="PF00498">
    <property type="entry name" value="FHA"/>
    <property type="match status" value="1"/>
</dbReference>
<keyword evidence="3" id="KW-0597">Phosphoprotein</keyword>
<feature type="compositionally biased region" description="Low complexity" evidence="7">
    <location>
        <begin position="1635"/>
        <end position="1650"/>
    </location>
</feature>
<feature type="domain" description="FHA" evidence="8">
    <location>
        <begin position="27"/>
        <end position="77"/>
    </location>
</feature>
<dbReference type="GO" id="GO:0005634">
    <property type="term" value="C:nucleus"/>
    <property type="evidence" value="ECO:0007669"/>
    <property type="project" value="UniProtKB-SubCell"/>
</dbReference>
<dbReference type="PANTHER" id="PTHR21603">
    <property type="entry name" value="ANTIGEN KI-67-LIKE PROTEIN"/>
    <property type="match status" value="1"/>
</dbReference>
<dbReference type="GO" id="GO:0051983">
    <property type="term" value="P:regulation of chromosome segregation"/>
    <property type="evidence" value="ECO:0007669"/>
    <property type="project" value="TreeGrafter"/>
</dbReference>
<feature type="compositionally biased region" description="Polar residues" evidence="7">
    <location>
        <begin position="1221"/>
        <end position="1235"/>
    </location>
</feature>
<feature type="compositionally biased region" description="Basic residues" evidence="7">
    <location>
        <begin position="341"/>
        <end position="352"/>
    </location>
</feature>
<feature type="compositionally biased region" description="Polar residues" evidence="7">
    <location>
        <begin position="1009"/>
        <end position="1021"/>
    </location>
</feature>
<evidence type="ECO:0000256" key="7">
    <source>
        <dbReference type="SAM" id="MobiDB-lite"/>
    </source>
</evidence>
<evidence type="ECO:0000313" key="10">
    <source>
        <dbReference type="Proteomes" id="UP000271974"/>
    </source>
</evidence>
<feature type="compositionally biased region" description="Polar residues" evidence="7">
    <location>
        <begin position="1353"/>
        <end position="1366"/>
    </location>
</feature>
<feature type="region of interest" description="Disordered" evidence="7">
    <location>
        <begin position="103"/>
        <end position="193"/>
    </location>
</feature>
<dbReference type="PANTHER" id="PTHR21603:SF18">
    <property type="entry name" value="ANTIGEN KI-67-LIKE PROTEIN"/>
    <property type="match status" value="1"/>
</dbReference>
<evidence type="ECO:0000256" key="4">
    <source>
        <dbReference type="ARBA" id="ARBA00022843"/>
    </source>
</evidence>
<feature type="region of interest" description="Disordered" evidence="7">
    <location>
        <begin position="773"/>
        <end position="797"/>
    </location>
</feature>
<dbReference type="GO" id="GO:0005694">
    <property type="term" value="C:chromosome"/>
    <property type="evidence" value="ECO:0007669"/>
    <property type="project" value="TreeGrafter"/>
</dbReference>
<feature type="compositionally biased region" description="Low complexity" evidence="7">
    <location>
        <begin position="1423"/>
        <end position="1434"/>
    </location>
</feature>
<feature type="compositionally biased region" description="Basic residues" evidence="7">
    <location>
        <begin position="834"/>
        <end position="845"/>
    </location>
</feature>
<evidence type="ECO:0000256" key="1">
    <source>
        <dbReference type="ARBA" id="ARBA00004123"/>
    </source>
</evidence>
<dbReference type="EMBL" id="RQTK01001053">
    <property type="protein sequence ID" value="RUS72561.1"/>
    <property type="molecule type" value="Genomic_DNA"/>
</dbReference>
<keyword evidence="2" id="KW-1017">Isopeptide bond</keyword>
<comment type="subcellular location">
    <subcellularLocation>
        <location evidence="1">Nucleus</location>
    </subcellularLocation>
</comment>
<keyword evidence="10" id="KW-1185">Reference proteome</keyword>
<dbReference type="Pfam" id="PF15276">
    <property type="entry name" value="PP1_bind"/>
    <property type="match status" value="1"/>
</dbReference>
<feature type="compositionally biased region" description="Polar residues" evidence="7">
    <location>
        <begin position="520"/>
        <end position="530"/>
    </location>
</feature>
<reference evidence="9 10" key="1">
    <citation type="submission" date="2019-01" db="EMBL/GenBank/DDBJ databases">
        <title>A draft genome assembly of the solar-powered sea slug Elysia chlorotica.</title>
        <authorList>
            <person name="Cai H."/>
            <person name="Li Q."/>
            <person name="Fang X."/>
            <person name="Li J."/>
            <person name="Curtis N.E."/>
            <person name="Altenburger A."/>
            <person name="Shibata T."/>
            <person name="Feng M."/>
            <person name="Maeda T."/>
            <person name="Schwartz J.A."/>
            <person name="Shigenobu S."/>
            <person name="Lundholm N."/>
            <person name="Nishiyama T."/>
            <person name="Yang H."/>
            <person name="Hasebe M."/>
            <person name="Li S."/>
            <person name="Pierce S.K."/>
            <person name="Wang J."/>
        </authorList>
    </citation>
    <scope>NUCLEOTIDE SEQUENCE [LARGE SCALE GENOMIC DNA]</scope>
    <source>
        <strain evidence="9">EC2010</strain>
        <tissue evidence="9">Whole organism of an adult</tissue>
    </source>
</reference>
<feature type="compositionally biased region" description="Basic and acidic residues" evidence="7">
    <location>
        <begin position="252"/>
        <end position="265"/>
    </location>
</feature>
<name>A0A433STF8_ELYCH</name>
<feature type="compositionally biased region" description="Polar residues" evidence="7">
    <location>
        <begin position="1139"/>
        <end position="1158"/>
    </location>
</feature>
<evidence type="ECO:0000256" key="6">
    <source>
        <dbReference type="ARBA" id="ARBA00023306"/>
    </source>
</evidence>
<feature type="region of interest" description="Disordered" evidence="7">
    <location>
        <begin position="224"/>
        <end position="571"/>
    </location>
</feature>
<dbReference type="SMART" id="SM01295">
    <property type="entry name" value="K167R"/>
    <property type="match status" value="1"/>
</dbReference>
<feature type="compositionally biased region" description="Polar residues" evidence="7">
    <location>
        <begin position="773"/>
        <end position="791"/>
    </location>
</feature>
<feature type="region of interest" description="Disordered" evidence="7">
    <location>
        <begin position="823"/>
        <end position="863"/>
    </location>
</feature>
<protein>
    <recommendedName>
        <fullName evidence="8">FHA domain-containing protein</fullName>
    </recommendedName>
</protein>
<dbReference type="Proteomes" id="UP000271974">
    <property type="component" value="Unassembled WGS sequence"/>
</dbReference>
<dbReference type="STRING" id="188477.A0A433STF8"/>
<evidence type="ECO:0000256" key="5">
    <source>
        <dbReference type="ARBA" id="ARBA00023242"/>
    </source>
</evidence>
<feature type="compositionally biased region" description="Polar residues" evidence="7">
    <location>
        <begin position="1264"/>
        <end position="1286"/>
    </location>
</feature>
<dbReference type="InterPro" id="IPR012568">
    <property type="entry name" value="KI67R"/>
</dbReference>
<keyword evidence="5" id="KW-0539">Nucleus</keyword>
<dbReference type="OrthoDB" id="6288785at2759"/>
<evidence type="ECO:0000313" key="9">
    <source>
        <dbReference type="EMBL" id="RUS72561.1"/>
    </source>
</evidence>
<dbReference type="CDD" id="cd22673">
    <property type="entry name" value="FHA_Ki67"/>
    <property type="match status" value="1"/>
</dbReference>
<dbReference type="Gene3D" id="2.60.200.20">
    <property type="match status" value="1"/>
</dbReference>
<keyword evidence="4" id="KW-0832">Ubl conjugation</keyword>
<dbReference type="InterPro" id="IPR000253">
    <property type="entry name" value="FHA_dom"/>
</dbReference>
<keyword evidence="6" id="KW-0131">Cell cycle</keyword>